<reference evidence="12" key="1">
    <citation type="submission" date="2018-06" db="EMBL/GenBank/DDBJ databases">
        <authorList>
            <person name="Zhirakovskaya E."/>
        </authorList>
    </citation>
    <scope>NUCLEOTIDE SEQUENCE</scope>
</reference>
<evidence type="ECO:0000256" key="2">
    <source>
        <dbReference type="ARBA" id="ARBA00010669"/>
    </source>
</evidence>
<comment type="similarity">
    <text evidence="2">Belongs to the cytidine and deoxycytidylate deaminase family. ADAT2 subfamily.</text>
</comment>
<evidence type="ECO:0000256" key="1">
    <source>
        <dbReference type="ARBA" id="ARBA00001947"/>
    </source>
</evidence>
<evidence type="ECO:0000256" key="10">
    <source>
        <dbReference type="ARBA" id="ARBA00048045"/>
    </source>
</evidence>
<dbReference type="PANTHER" id="PTHR11079:SF202">
    <property type="entry name" value="TRNA-SPECIFIC ADENOSINE DEAMINASE"/>
    <property type="match status" value="1"/>
</dbReference>
<dbReference type="PROSITE" id="PS00903">
    <property type="entry name" value="CYT_DCMP_DEAMINASES_1"/>
    <property type="match status" value="1"/>
</dbReference>
<dbReference type="GO" id="GO:0002100">
    <property type="term" value="P:tRNA wobble adenosine to inosine editing"/>
    <property type="evidence" value="ECO:0007669"/>
    <property type="project" value="InterPro"/>
</dbReference>
<dbReference type="HAMAP" id="MF_00972">
    <property type="entry name" value="tRNA_aden_deaminase"/>
    <property type="match status" value="1"/>
</dbReference>
<evidence type="ECO:0000259" key="11">
    <source>
        <dbReference type="PROSITE" id="PS51747"/>
    </source>
</evidence>
<evidence type="ECO:0000256" key="5">
    <source>
        <dbReference type="ARBA" id="ARBA00019216"/>
    </source>
</evidence>
<dbReference type="NCBIfam" id="NF008113">
    <property type="entry name" value="PRK10860.1"/>
    <property type="match status" value="1"/>
</dbReference>
<protein>
    <recommendedName>
        <fullName evidence="5">tRNA-specific adenosine deaminase 2</fullName>
        <ecNumber evidence="4">3.5.4.33</ecNumber>
    </recommendedName>
</protein>
<dbReference type="InterPro" id="IPR058535">
    <property type="entry name" value="MafB19-deam"/>
</dbReference>
<dbReference type="EMBL" id="UOFL01000159">
    <property type="protein sequence ID" value="VAW78610.1"/>
    <property type="molecule type" value="Genomic_DNA"/>
</dbReference>
<name>A0A3B0YPI4_9ZZZZ</name>
<accession>A0A3B0YPI4</accession>
<dbReference type="InterPro" id="IPR016192">
    <property type="entry name" value="APOBEC/CMP_deaminase_Zn-bd"/>
</dbReference>
<dbReference type="GO" id="GO:0052717">
    <property type="term" value="F:tRNA-specific adenosine-34 deaminase activity"/>
    <property type="evidence" value="ECO:0007669"/>
    <property type="project" value="UniProtKB-EC"/>
</dbReference>
<evidence type="ECO:0000256" key="9">
    <source>
        <dbReference type="ARBA" id="ARBA00022833"/>
    </source>
</evidence>
<comment type="catalytic activity">
    <reaction evidence="10">
        <text>adenosine(34) in tRNA + H2O + H(+) = inosine(34) in tRNA + NH4(+)</text>
        <dbReference type="Rhea" id="RHEA:43168"/>
        <dbReference type="Rhea" id="RHEA-COMP:10373"/>
        <dbReference type="Rhea" id="RHEA-COMP:10374"/>
        <dbReference type="ChEBI" id="CHEBI:15377"/>
        <dbReference type="ChEBI" id="CHEBI:15378"/>
        <dbReference type="ChEBI" id="CHEBI:28938"/>
        <dbReference type="ChEBI" id="CHEBI:74411"/>
        <dbReference type="ChEBI" id="CHEBI:82852"/>
        <dbReference type="EC" id="3.5.4.33"/>
    </reaction>
</comment>
<comment type="cofactor">
    <cofactor evidence="1">
        <name>Zn(2+)</name>
        <dbReference type="ChEBI" id="CHEBI:29105"/>
    </cofactor>
</comment>
<dbReference type="EC" id="3.5.4.33" evidence="4"/>
<dbReference type="FunFam" id="3.40.140.10:FF:000005">
    <property type="entry name" value="tRNA-specific adenosine deaminase"/>
    <property type="match status" value="1"/>
</dbReference>
<dbReference type="PROSITE" id="PS51747">
    <property type="entry name" value="CYT_DCMP_DEAMINASES_2"/>
    <property type="match status" value="1"/>
</dbReference>
<keyword evidence="7" id="KW-0479">Metal-binding</keyword>
<dbReference type="SUPFAM" id="SSF53927">
    <property type="entry name" value="Cytidine deaminase-like"/>
    <property type="match status" value="1"/>
</dbReference>
<proteinExistence type="inferred from homology"/>
<keyword evidence="6" id="KW-0819">tRNA processing</keyword>
<dbReference type="InterPro" id="IPR028883">
    <property type="entry name" value="tRNA_aden_deaminase"/>
</dbReference>
<evidence type="ECO:0000313" key="12">
    <source>
        <dbReference type="EMBL" id="VAW78610.1"/>
    </source>
</evidence>
<evidence type="ECO:0000256" key="6">
    <source>
        <dbReference type="ARBA" id="ARBA00022694"/>
    </source>
</evidence>
<dbReference type="InterPro" id="IPR016193">
    <property type="entry name" value="Cytidine_deaminase-like"/>
</dbReference>
<evidence type="ECO:0000256" key="8">
    <source>
        <dbReference type="ARBA" id="ARBA00022801"/>
    </source>
</evidence>
<comment type="subunit">
    <text evidence="3">Homodimer.</text>
</comment>
<gene>
    <name evidence="12" type="ORF">MNBD_GAMMA12-3169</name>
</gene>
<sequence>MQQAIKCANRAAEIEEVPVGAVVVLDDKIIGQGWNQPISTHNPTAHAEIMALQQAAHSQKNYRLLDSTLYVTLEPCCMCVGAIIHARVQRLVFGAYDKKTGAVESQLGLLSESFHNHKVKALGGVLQAQCAEILTNFFSHLRSMRKGS</sequence>
<dbReference type="GO" id="GO:0008270">
    <property type="term" value="F:zinc ion binding"/>
    <property type="evidence" value="ECO:0007669"/>
    <property type="project" value="InterPro"/>
</dbReference>
<keyword evidence="9" id="KW-0862">Zinc</keyword>
<dbReference type="CDD" id="cd01285">
    <property type="entry name" value="nucleoside_deaminase"/>
    <property type="match status" value="1"/>
</dbReference>
<evidence type="ECO:0000256" key="3">
    <source>
        <dbReference type="ARBA" id="ARBA00011738"/>
    </source>
</evidence>
<dbReference type="Pfam" id="PF14437">
    <property type="entry name" value="MafB19-deam"/>
    <property type="match status" value="1"/>
</dbReference>
<feature type="domain" description="CMP/dCMP-type deaminase" evidence="11">
    <location>
        <begin position="1"/>
        <end position="112"/>
    </location>
</feature>
<evidence type="ECO:0000256" key="7">
    <source>
        <dbReference type="ARBA" id="ARBA00022723"/>
    </source>
</evidence>
<evidence type="ECO:0000256" key="4">
    <source>
        <dbReference type="ARBA" id="ARBA00012740"/>
    </source>
</evidence>
<dbReference type="AlphaFoldDB" id="A0A3B0YPI4"/>
<keyword evidence="8 12" id="KW-0378">Hydrolase</keyword>
<dbReference type="PANTHER" id="PTHR11079">
    <property type="entry name" value="CYTOSINE DEAMINASE FAMILY MEMBER"/>
    <property type="match status" value="1"/>
</dbReference>
<organism evidence="12">
    <name type="scientific">hydrothermal vent metagenome</name>
    <dbReference type="NCBI Taxonomy" id="652676"/>
    <lineage>
        <taxon>unclassified sequences</taxon>
        <taxon>metagenomes</taxon>
        <taxon>ecological metagenomes</taxon>
    </lineage>
</organism>
<dbReference type="InterPro" id="IPR002125">
    <property type="entry name" value="CMP_dCMP_dom"/>
</dbReference>
<dbReference type="Gene3D" id="3.40.140.10">
    <property type="entry name" value="Cytidine Deaminase, domain 2"/>
    <property type="match status" value="1"/>
</dbReference>